<accession>A0A8H5FPR3</accession>
<evidence type="ECO:0000313" key="2">
    <source>
        <dbReference type="Proteomes" id="UP000559256"/>
    </source>
</evidence>
<dbReference type="OrthoDB" id="3543113at2759"/>
<dbReference type="EMBL" id="JAACJM010000122">
    <property type="protein sequence ID" value="KAF5344609.1"/>
    <property type="molecule type" value="Genomic_DNA"/>
</dbReference>
<sequence length="523" mass="59811">MSSGSGLPPELLELVFDHLDEKTRVPFGSSAFDSEDLALCNQSLFSCALSCRAFSVPALRALWYTVDTLLPLLRLLPNLQLINNTYVLTGVPDETSLNRFDFYASMIKSFRFAKFDTDVNDENTVNDSVYQRLLRLRPRPLPSLTSVEYAYVAEPCHMMSLLFLSPFLKEAFFQLDHSSEQNGHGAAIYAYLSNIQKEALPMFQRLFISEYHPQRYLFPVISQLKHLRFLELYTDAYESSEMLIRDMRVLGGLEHLEELHLSVMWVEADAERESYWERDSNSQGHSILFRSLKSVYMCLRDCYCFSQLLDLFRDAPLESFELEEEMYYLTEALRTVQWPSSVTSLCFRSYSPSSHSLEVLQTMRNLTKLRFRGASDGVSDADVSTICHAWPHLTNLHIEAGFASHLSCTPTLVALRTVRERCPVLEHLDLPINLISIPSLEVYGDLDTSILSNRLQDVNLQVNGIARSDSASLGLIVDHLRHIFPHLSWQKFQFRPTTDLNGFKEVEASLAVLIRIMREGGQL</sequence>
<keyword evidence="2" id="KW-1185">Reference proteome</keyword>
<dbReference type="Proteomes" id="UP000559256">
    <property type="component" value="Unassembled WGS sequence"/>
</dbReference>
<name>A0A8H5FPR3_9AGAR</name>
<dbReference type="Gene3D" id="3.80.10.10">
    <property type="entry name" value="Ribonuclease Inhibitor"/>
    <property type="match status" value="1"/>
</dbReference>
<proteinExistence type="predicted"/>
<organism evidence="1 2">
    <name type="scientific">Tetrapyrgos nigripes</name>
    <dbReference type="NCBI Taxonomy" id="182062"/>
    <lineage>
        <taxon>Eukaryota</taxon>
        <taxon>Fungi</taxon>
        <taxon>Dikarya</taxon>
        <taxon>Basidiomycota</taxon>
        <taxon>Agaricomycotina</taxon>
        <taxon>Agaricomycetes</taxon>
        <taxon>Agaricomycetidae</taxon>
        <taxon>Agaricales</taxon>
        <taxon>Marasmiineae</taxon>
        <taxon>Marasmiaceae</taxon>
        <taxon>Tetrapyrgos</taxon>
    </lineage>
</organism>
<evidence type="ECO:0000313" key="1">
    <source>
        <dbReference type="EMBL" id="KAF5344609.1"/>
    </source>
</evidence>
<gene>
    <name evidence="1" type="ORF">D9758_013892</name>
</gene>
<dbReference type="InterPro" id="IPR032675">
    <property type="entry name" value="LRR_dom_sf"/>
</dbReference>
<evidence type="ECO:0008006" key="3">
    <source>
        <dbReference type="Google" id="ProtNLM"/>
    </source>
</evidence>
<reference evidence="1 2" key="1">
    <citation type="journal article" date="2020" name="ISME J.">
        <title>Uncovering the hidden diversity of litter-decomposition mechanisms in mushroom-forming fungi.</title>
        <authorList>
            <person name="Floudas D."/>
            <person name="Bentzer J."/>
            <person name="Ahren D."/>
            <person name="Johansson T."/>
            <person name="Persson P."/>
            <person name="Tunlid A."/>
        </authorList>
    </citation>
    <scope>NUCLEOTIDE SEQUENCE [LARGE SCALE GENOMIC DNA]</scope>
    <source>
        <strain evidence="1 2">CBS 291.85</strain>
    </source>
</reference>
<protein>
    <recommendedName>
        <fullName evidence="3">F-box domain-containing protein</fullName>
    </recommendedName>
</protein>
<dbReference type="AlphaFoldDB" id="A0A8H5FPR3"/>
<comment type="caution">
    <text evidence="1">The sequence shown here is derived from an EMBL/GenBank/DDBJ whole genome shotgun (WGS) entry which is preliminary data.</text>
</comment>
<dbReference type="SUPFAM" id="SSF52047">
    <property type="entry name" value="RNI-like"/>
    <property type="match status" value="1"/>
</dbReference>